<protein>
    <recommendedName>
        <fullName evidence="5">RNA polymerase sigma factor</fullName>
    </recommendedName>
</protein>
<dbReference type="InterPro" id="IPR013325">
    <property type="entry name" value="RNA_pol_sigma_r2"/>
</dbReference>
<keyword evidence="3 5" id="KW-0238">DNA-binding</keyword>
<name>A0ABP8XNT4_9PSEU</name>
<dbReference type="InterPro" id="IPR007627">
    <property type="entry name" value="RNA_pol_sigma70_r2"/>
</dbReference>
<reference evidence="10" key="1">
    <citation type="journal article" date="2019" name="Int. J. Syst. Evol. Microbiol.">
        <title>The Global Catalogue of Microorganisms (GCM) 10K type strain sequencing project: providing services to taxonomists for standard genome sequencing and annotation.</title>
        <authorList>
            <consortium name="The Broad Institute Genomics Platform"/>
            <consortium name="The Broad Institute Genome Sequencing Center for Infectious Disease"/>
            <person name="Wu L."/>
            <person name="Ma J."/>
        </authorList>
    </citation>
    <scope>NUCLEOTIDE SEQUENCE [LARGE SCALE GENOMIC DNA]</scope>
    <source>
        <strain evidence="10">JCM 18055</strain>
    </source>
</reference>
<evidence type="ECO:0000313" key="9">
    <source>
        <dbReference type="EMBL" id="GAA4710673.1"/>
    </source>
</evidence>
<dbReference type="InterPro" id="IPR007624">
    <property type="entry name" value="RNA_pol_sigma70_r3"/>
</dbReference>
<feature type="domain" description="RNA polymerase sigma-70" evidence="8">
    <location>
        <begin position="384"/>
        <end position="410"/>
    </location>
</feature>
<dbReference type="Gene3D" id="1.20.140.160">
    <property type="match status" value="1"/>
</dbReference>
<dbReference type="PROSITE" id="PS00715">
    <property type="entry name" value="SIGMA70_1"/>
    <property type="match status" value="1"/>
</dbReference>
<evidence type="ECO:0000259" key="8">
    <source>
        <dbReference type="PROSITE" id="PS00716"/>
    </source>
</evidence>
<dbReference type="PROSITE" id="PS00716">
    <property type="entry name" value="SIGMA70_2"/>
    <property type="match status" value="1"/>
</dbReference>
<keyword evidence="4 5" id="KW-0804">Transcription</keyword>
<dbReference type="SUPFAM" id="SSF88659">
    <property type="entry name" value="Sigma3 and sigma4 domains of RNA polymerase sigma factors"/>
    <property type="match status" value="2"/>
</dbReference>
<dbReference type="PANTHER" id="PTHR30385:SF7">
    <property type="entry name" value="RNA POLYMERASE SIGMA FACTOR FLIA"/>
    <property type="match status" value="1"/>
</dbReference>
<dbReference type="Gene3D" id="1.10.1740.10">
    <property type="match status" value="1"/>
</dbReference>
<dbReference type="EMBL" id="BAABIC010000030">
    <property type="protein sequence ID" value="GAA4710673.1"/>
    <property type="molecule type" value="Genomic_DNA"/>
</dbReference>
<keyword evidence="1 5" id="KW-0805">Transcription regulation</keyword>
<dbReference type="PRINTS" id="PR00046">
    <property type="entry name" value="SIGMA70FCT"/>
</dbReference>
<dbReference type="CDD" id="cd06171">
    <property type="entry name" value="Sigma70_r4"/>
    <property type="match status" value="1"/>
</dbReference>
<accession>A0ABP8XNT4</accession>
<dbReference type="NCBIfam" id="TIGR02479">
    <property type="entry name" value="FliA_WhiG"/>
    <property type="match status" value="1"/>
</dbReference>
<evidence type="ECO:0000256" key="1">
    <source>
        <dbReference type="ARBA" id="ARBA00023015"/>
    </source>
</evidence>
<evidence type="ECO:0000256" key="3">
    <source>
        <dbReference type="ARBA" id="ARBA00023125"/>
    </source>
</evidence>
<dbReference type="NCBIfam" id="TIGR02937">
    <property type="entry name" value="sigma70-ECF"/>
    <property type="match status" value="1"/>
</dbReference>
<evidence type="ECO:0000313" key="10">
    <source>
        <dbReference type="Proteomes" id="UP001500325"/>
    </source>
</evidence>
<feature type="region of interest" description="Disordered" evidence="6">
    <location>
        <begin position="98"/>
        <end position="159"/>
    </location>
</feature>
<dbReference type="InterPro" id="IPR012845">
    <property type="entry name" value="RNA_pol_sigma_FliA_WhiG"/>
</dbReference>
<dbReference type="SUPFAM" id="SSF88946">
    <property type="entry name" value="Sigma2 domain of RNA polymerase sigma factors"/>
    <property type="match status" value="1"/>
</dbReference>
<dbReference type="Proteomes" id="UP001500325">
    <property type="component" value="Unassembled WGS sequence"/>
</dbReference>
<evidence type="ECO:0000256" key="4">
    <source>
        <dbReference type="ARBA" id="ARBA00023163"/>
    </source>
</evidence>
<dbReference type="Pfam" id="PF04542">
    <property type="entry name" value="Sigma70_r2"/>
    <property type="match status" value="1"/>
</dbReference>
<comment type="similarity">
    <text evidence="5">Belongs to the sigma-70 factor family.</text>
</comment>
<dbReference type="InterPro" id="IPR007630">
    <property type="entry name" value="RNA_pol_sigma70_r4"/>
</dbReference>
<comment type="caution">
    <text evidence="9">The sequence shown here is derived from an EMBL/GenBank/DDBJ whole genome shotgun (WGS) entry which is preliminary data.</text>
</comment>
<dbReference type="InterPro" id="IPR013324">
    <property type="entry name" value="RNA_pol_sigma_r3/r4-like"/>
</dbReference>
<dbReference type="PANTHER" id="PTHR30385">
    <property type="entry name" value="SIGMA FACTOR F FLAGELLAR"/>
    <property type="match status" value="1"/>
</dbReference>
<dbReference type="Pfam" id="PF04545">
    <property type="entry name" value="Sigma70_r4"/>
    <property type="match status" value="1"/>
</dbReference>
<keyword evidence="10" id="KW-1185">Reference proteome</keyword>
<evidence type="ECO:0000256" key="5">
    <source>
        <dbReference type="RuleBase" id="RU362124"/>
    </source>
</evidence>
<feature type="domain" description="RNA polymerase sigma-70" evidence="7">
    <location>
        <begin position="222"/>
        <end position="235"/>
    </location>
</feature>
<feature type="compositionally biased region" description="Low complexity" evidence="6">
    <location>
        <begin position="113"/>
        <end position="127"/>
    </location>
</feature>
<comment type="function">
    <text evidence="5">Sigma factors are initiation factors that promote the attachment of RNA polymerase to specific initiation sites and are then released.</text>
</comment>
<gene>
    <name evidence="9" type="ORF">GCM10023215_60670</name>
</gene>
<sequence>MTRLIPGHDVPDVESAQVTHTIGMLAGALARALTTADEPPVAERRVSLRAVPAECGVTPDVAGPESNLGGPHRAAEHVALVAPLRPDTPDALAVPPIAHRPSVNGTPSPKTPVADAVGTPGAAAAPTRIEPATAGADRDEVAEDRGAGDRTGGDRVAGDRVAEGRAAGDRAAADITSTLWADFLANRTPASRDRLVIHYRALVRGVAGKMVSGLPVHVDAADLVQVGMFGLIDAVERFEPEREVRFESYAAQRIRGAMLDELRAQDWVPRTARARRREAERARERLETRLGRTVEDRELAEELGVGLRELRGMLQHRQLVSVEALEAGGESQVPVAELVPDESAPSPAEIVEHGETVRELALAVGALGERDREVVRLYYLENRTLAEIGRLLGVTESRVCQLHSRLVTRLRTRLTEPA</sequence>
<proteinExistence type="inferred from homology"/>
<organism evidence="9 10">
    <name type="scientific">Pseudonocardia yuanmonensis</name>
    <dbReference type="NCBI Taxonomy" id="1095914"/>
    <lineage>
        <taxon>Bacteria</taxon>
        <taxon>Bacillati</taxon>
        <taxon>Actinomycetota</taxon>
        <taxon>Actinomycetes</taxon>
        <taxon>Pseudonocardiales</taxon>
        <taxon>Pseudonocardiaceae</taxon>
        <taxon>Pseudonocardia</taxon>
    </lineage>
</organism>
<feature type="compositionally biased region" description="Basic and acidic residues" evidence="6">
    <location>
        <begin position="136"/>
        <end position="159"/>
    </location>
</feature>
<dbReference type="NCBIfam" id="NF005413">
    <property type="entry name" value="PRK06986.1"/>
    <property type="match status" value="1"/>
</dbReference>
<dbReference type="Pfam" id="PF04539">
    <property type="entry name" value="Sigma70_r3"/>
    <property type="match status" value="1"/>
</dbReference>
<evidence type="ECO:0000256" key="2">
    <source>
        <dbReference type="ARBA" id="ARBA00023082"/>
    </source>
</evidence>
<dbReference type="InterPro" id="IPR000943">
    <property type="entry name" value="RNA_pol_sigma70"/>
</dbReference>
<keyword evidence="2 5" id="KW-0731">Sigma factor</keyword>
<evidence type="ECO:0000259" key="7">
    <source>
        <dbReference type="PROSITE" id="PS00715"/>
    </source>
</evidence>
<evidence type="ECO:0000256" key="6">
    <source>
        <dbReference type="SAM" id="MobiDB-lite"/>
    </source>
</evidence>
<dbReference type="InterPro" id="IPR014284">
    <property type="entry name" value="RNA_pol_sigma-70_dom"/>
</dbReference>
<dbReference type="RefSeq" id="WP_345384212.1">
    <property type="nucleotide sequence ID" value="NZ_BAABIC010000030.1"/>
</dbReference>